<name>A0A7S2KRR0_9STRA</name>
<keyword evidence="1" id="KW-0812">Transmembrane</keyword>
<proteinExistence type="predicted"/>
<evidence type="ECO:0000256" key="1">
    <source>
        <dbReference type="SAM" id="Phobius"/>
    </source>
</evidence>
<keyword evidence="4" id="KW-1185">Reference proteome</keyword>
<reference evidence="2" key="1">
    <citation type="submission" date="2021-01" db="EMBL/GenBank/DDBJ databases">
        <authorList>
            <person name="Corre E."/>
            <person name="Pelletier E."/>
            <person name="Niang G."/>
            <person name="Scheremetjew M."/>
            <person name="Finn R."/>
            <person name="Kale V."/>
            <person name="Holt S."/>
            <person name="Cochrane G."/>
            <person name="Meng A."/>
            <person name="Brown T."/>
            <person name="Cohen L."/>
        </authorList>
    </citation>
    <scope>NUCLEOTIDE SEQUENCE</scope>
    <source>
        <strain evidence="2">SM1012Den-03</strain>
    </source>
</reference>
<dbReference type="Proteomes" id="UP001224775">
    <property type="component" value="Unassembled WGS sequence"/>
</dbReference>
<keyword evidence="1" id="KW-1133">Transmembrane helix</keyword>
<reference evidence="3" key="2">
    <citation type="submission" date="2023-06" db="EMBL/GenBank/DDBJ databases">
        <title>Survivors Of The Sea: Transcriptome response of Skeletonema marinoi to long-term dormancy.</title>
        <authorList>
            <person name="Pinder M.I.M."/>
            <person name="Kourtchenko O."/>
            <person name="Robertson E.K."/>
            <person name="Larsson T."/>
            <person name="Maumus F."/>
            <person name="Osuna-Cruz C.M."/>
            <person name="Vancaester E."/>
            <person name="Stenow R."/>
            <person name="Vandepoele K."/>
            <person name="Ploug H."/>
            <person name="Bruchert V."/>
            <person name="Godhe A."/>
            <person name="Topel M."/>
        </authorList>
    </citation>
    <scope>NUCLEOTIDE SEQUENCE</scope>
    <source>
        <strain evidence="3">R05AC</strain>
    </source>
</reference>
<evidence type="ECO:0000313" key="4">
    <source>
        <dbReference type="Proteomes" id="UP001224775"/>
    </source>
</evidence>
<sequence length="369" mass="43318">MFAGLRVFMYLCAVGIGTTMLSWYHVVTITKNDYDNTMFAAPISQTESRFNQQLPHLNDDRTSNEVSVKSAATTSGLYEFLEPQNGTIKSISLLGERHCGTNWIYDHLGLCFNHTIPVRRSLSRYKHWFQHDDPKRIPQHSLAIAMFRSPVDWTWAVKEGPHHATDHQRLPWKEFVTKEWTMKRLHKDEEYKKQQDALGNGNGRICQEKFMYHEIRSCLTRPYPEGHFGKHNPEWFCNHQPFYEMKWNDPDGKPYANILDMRADKIRNFMEISTFSNVDGFWHYRYEGLLMTGTEELIQKVEAATGVKRHPTKCKISGPNAIKKKRRPMDPEFFDYMTDNVDWDAEALIGYHKPKFRAVEELKKMKKST</sequence>
<dbReference type="AlphaFoldDB" id="A0A7S2KRR0"/>
<protein>
    <submittedName>
        <fullName evidence="2">Uncharacterized protein</fullName>
    </submittedName>
</protein>
<gene>
    <name evidence="3" type="ORF">QTG54_016836</name>
    <name evidence="2" type="ORF">SMAR0320_LOCUS4727</name>
</gene>
<dbReference type="EMBL" id="JATAAI010000066">
    <property type="protein sequence ID" value="KAK1732442.1"/>
    <property type="molecule type" value="Genomic_DNA"/>
</dbReference>
<accession>A0A7S2KRR0</accession>
<dbReference type="EMBL" id="HBGZ01006723">
    <property type="protein sequence ID" value="CAD9584817.1"/>
    <property type="molecule type" value="Transcribed_RNA"/>
</dbReference>
<evidence type="ECO:0000313" key="2">
    <source>
        <dbReference type="EMBL" id="CAD9584817.1"/>
    </source>
</evidence>
<feature type="transmembrane region" description="Helical" evidence="1">
    <location>
        <begin position="7"/>
        <end position="26"/>
    </location>
</feature>
<keyword evidence="1" id="KW-0472">Membrane</keyword>
<evidence type="ECO:0000313" key="3">
    <source>
        <dbReference type="EMBL" id="KAK1732442.1"/>
    </source>
</evidence>
<organism evidence="2">
    <name type="scientific">Skeletonema marinoi</name>
    <dbReference type="NCBI Taxonomy" id="267567"/>
    <lineage>
        <taxon>Eukaryota</taxon>
        <taxon>Sar</taxon>
        <taxon>Stramenopiles</taxon>
        <taxon>Ochrophyta</taxon>
        <taxon>Bacillariophyta</taxon>
        <taxon>Coscinodiscophyceae</taxon>
        <taxon>Thalassiosirophycidae</taxon>
        <taxon>Thalassiosirales</taxon>
        <taxon>Skeletonemataceae</taxon>
        <taxon>Skeletonema</taxon>
        <taxon>Skeletonema marinoi-dohrnii complex</taxon>
    </lineage>
</organism>